<evidence type="ECO:0000313" key="4">
    <source>
        <dbReference type="Proteomes" id="UP000188181"/>
    </source>
</evidence>
<dbReference type="Proteomes" id="UP000188181">
    <property type="component" value="Chromosome"/>
</dbReference>
<evidence type="ECO:0000259" key="2">
    <source>
        <dbReference type="PROSITE" id="PS51766"/>
    </source>
</evidence>
<dbReference type="InterPro" id="IPR016134">
    <property type="entry name" value="Dockerin_dom"/>
</dbReference>
<dbReference type="PROSITE" id="PS51766">
    <property type="entry name" value="DOCKERIN"/>
    <property type="match status" value="1"/>
</dbReference>
<dbReference type="EMBL" id="CP019646">
    <property type="protein sequence ID" value="AQQ71583.1"/>
    <property type="molecule type" value="Genomic_DNA"/>
</dbReference>
<protein>
    <recommendedName>
        <fullName evidence="2">Dockerin domain-containing protein</fullName>
    </recommendedName>
</protein>
<dbReference type="GO" id="GO:0000272">
    <property type="term" value="P:polysaccharide catabolic process"/>
    <property type="evidence" value="ECO:0007669"/>
    <property type="project" value="InterPro"/>
</dbReference>
<name>A0A1Q2MFX4_9BACT</name>
<feature type="chain" id="PRO_5013292548" description="Dockerin domain-containing protein" evidence="1">
    <location>
        <begin position="21"/>
        <end position="822"/>
    </location>
</feature>
<dbReference type="OrthoDB" id="290388at2"/>
<keyword evidence="1" id="KW-0732">Signal</keyword>
<dbReference type="PROSITE" id="PS00018">
    <property type="entry name" value="EF_HAND_1"/>
    <property type="match status" value="1"/>
</dbReference>
<keyword evidence="4" id="KW-1185">Reference proteome</keyword>
<dbReference type="InterPro" id="IPR036439">
    <property type="entry name" value="Dockerin_dom_sf"/>
</dbReference>
<feature type="domain" description="Dockerin" evidence="2">
    <location>
        <begin position="760"/>
        <end position="822"/>
    </location>
</feature>
<evidence type="ECO:0000313" key="3">
    <source>
        <dbReference type="EMBL" id="AQQ71583.1"/>
    </source>
</evidence>
<dbReference type="STRING" id="1851148.SMSP2_01959"/>
<dbReference type="AlphaFoldDB" id="A0A1Q2MFX4"/>
<proteinExistence type="predicted"/>
<dbReference type="Gene3D" id="1.10.1330.10">
    <property type="entry name" value="Dockerin domain"/>
    <property type="match status" value="1"/>
</dbReference>
<gene>
    <name evidence="3" type="ORF">SMSP2_01959</name>
</gene>
<evidence type="ECO:0000256" key="1">
    <source>
        <dbReference type="SAM" id="SignalP"/>
    </source>
</evidence>
<dbReference type="KEGG" id="pbas:SMSP2_01959"/>
<dbReference type="RefSeq" id="WP_146683747.1">
    <property type="nucleotide sequence ID" value="NZ_CP019646.1"/>
</dbReference>
<sequence length="822" mass="85456" precursor="true">MSTKSALLLFVCLISTLAVSAEYVDFLGMIDTETGNHIPGVGSINEPQNWDGGAIPYGQDIGLITYAQNVWVGGGAMEDIAVRLEGGTITAPSGVALRGGASGSGVTTLLELDTNDWDTVTNLLVPEGQALTFWSQYGEEMVLNVLNGSVETPAFNSPASGKGTLNMGNGIVHAGQASGTANYNMLAGGTGDIILDVITPGGFGVVVNFETGNMGSFTLGSRLIDGEYSTTAGVWEYYINAGKISIDGVVTTDKNDFIIIQDGLASTIVLKPEVSDFSWIGGAGDWNVGSNWDYGIVPSAATSAIIDAVDSDSTIYSPLAAQAAGVLMGINDVSLTIEAGASLTTPQFESGYKSGNSTVNIDGVLNSANTFQLGYLKDEQTGESGNSVINLDDPAAELNAYNIKFGGLEKDPETGQWQRAAGTGQININAGTVTVTYKILGFASGGASERQGFNISSASNASLILPADLPVWFYKQIGCLFADDGYGVIEEDVIGDINTVTARPYDPEIDGKHAYNMAWDAGGTTQSFQDNWNYESNELPWPGDVFVTTSKASFGQHPIIDADAQLGAVTIGWQKTGTTADDYIEIAEGVTLDIIGTPDGETQGQGQGDLNLGANGITPEAPGRGTLIMNGVALYANEFNVGAGNYDNYLYGDGHVEMNSGVIECNTLRMSLLDDPGYPPLSYGSIDMNGGSIIVNEDGGLTGLADCNGIVMSGDSTIIVTGDITADLAAAITAGKITGEGADLMYDYDVTNAGKTTVYLQGANGDVDGDGDVDVDDVKTMAANWLTGVSTGGSCDGLVGDLNGDCDVNLVDFAQIASYWIN</sequence>
<organism evidence="3 4">
    <name type="scientific">Limihaloglobus sulfuriphilus</name>
    <dbReference type="NCBI Taxonomy" id="1851148"/>
    <lineage>
        <taxon>Bacteria</taxon>
        <taxon>Pseudomonadati</taxon>
        <taxon>Planctomycetota</taxon>
        <taxon>Phycisphaerae</taxon>
        <taxon>Sedimentisphaerales</taxon>
        <taxon>Sedimentisphaeraceae</taxon>
        <taxon>Limihaloglobus</taxon>
    </lineage>
</organism>
<reference evidence="4" key="1">
    <citation type="submission" date="2017-02" db="EMBL/GenBank/DDBJ databases">
        <title>Comparative genomics and description of representatives of a novel lineage of planctomycetes thriving in anoxic sediments.</title>
        <authorList>
            <person name="Spring S."/>
            <person name="Bunk B."/>
            <person name="Sproer C."/>
        </authorList>
    </citation>
    <scope>NUCLEOTIDE SEQUENCE [LARGE SCALE GENOMIC DNA]</scope>
    <source>
        <strain evidence="4">SM-Chi-D1</strain>
    </source>
</reference>
<dbReference type="InterPro" id="IPR018247">
    <property type="entry name" value="EF_Hand_1_Ca_BS"/>
</dbReference>
<feature type="signal peptide" evidence="1">
    <location>
        <begin position="1"/>
        <end position="20"/>
    </location>
</feature>
<accession>A0A1Q2MFX4</accession>